<evidence type="ECO:0000313" key="4">
    <source>
        <dbReference type="EMBL" id="RHW26162.1"/>
    </source>
</evidence>
<reference evidence="4 5" key="1">
    <citation type="submission" date="2018-09" db="EMBL/GenBank/DDBJ databases">
        <title>Genome sequencing of Nocardioides immobilis CCTCC AB 2017083 for comparison to Nocardioides silvaticus.</title>
        <authorList>
            <person name="Li C."/>
            <person name="Wang G."/>
        </authorList>
    </citation>
    <scope>NUCLEOTIDE SEQUENCE [LARGE SCALE GENOMIC DNA]</scope>
    <source>
        <strain evidence="4 5">CCTCC AB 2017083</strain>
    </source>
</reference>
<evidence type="ECO:0000313" key="5">
    <source>
        <dbReference type="Proteomes" id="UP000283644"/>
    </source>
</evidence>
<gene>
    <name evidence="4" type="ORF">D0Z08_16110</name>
</gene>
<protein>
    <submittedName>
        <fullName evidence="4">TIGR01777 family protein</fullName>
    </submittedName>
</protein>
<dbReference type="Proteomes" id="UP000283644">
    <property type="component" value="Unassembled WGS sequence"/>
</dbReference>
<dbReference type="InterPro" id="IPR010099">
    <property type="entry name" value="SDR39U1"/>
</dbReference>
<evidence type="ECO:0000259" key="3">
    <source>
        <dbReference type="Pfam" id="PF08338"/>
    </source>
</evidence>
<proteinExistence type="inferred from homology"/>
<dbReference type="PANTHER" id="PTHR11092">
    <property type="entry name" value="SUGAR NUCLEOTIDE EPIMERASE RELATED"/>
    <property type="match status" value="1"/>
</dbReference>
<feature type="domain" description="NAD-dependent epimerase/dehydratase" evidence="2">
    <location>
        <begin position="19"/>
        <end position="145"/>
    </location>
</feature>
<evidence type="ECO:0000259" key="2">
    <source>
        <dbReference type="Pfam" id="PF01370"/>
    </source>
</evidence>
<organism evidence="4 5">
    <name type="scientific">Nocardioides immobilis</name>
    <dbReference type="NCBI Taxonomy" id="2049295"/>
    <lineage>
        <taxon>Bacteria</taxon>
        <taxon>Bacillati</taxon>
        <taxon>Actinomycetota</taxon>
        <taxon>Actinomycetes</taxon>
        <taxon>Propionibacteriales</taxon>
        <taxon>Nocardioidaceae</taxon>
        <taxon>Nocardioides</taxon>
    </lineage>
</organism>
<feature type="domain" description="DUF1731" evidence="3">
    <location>
        <begin position="264"/>
        <end position="308"/>
    </location>
</feature>
<dbReference type="Gene3D" id="3.40.50.720">
    <property type="entry name" value="NAD(P)-binding Rossmann-like Domain"/>
    <property type="match status" value="1"/>
</dbReference>
<accession>A0A417Y0H9</accession>
<dbReference type="InterPro" id="IPR013549">
    <property type="entry name" value="DUF1731"/>
</dbReference>
<dbReference type="InterPro" id="IPR001509">
    <property type="entry name" value="Epimerase_deHydtase"/>
</dbReference>
<dbReference type="SUPFAM" id="SSF51735">
    <property type="entry name" value="NAD(P)-binding Rossmann-fold domains"/>
    <property type="match status" value="1"/>
</dbReference>
<dbReference type="Pfam" id="PF08338">
    <property type="entry name" value="DUF1731"/>
    <property type="match status" value="1"/>
</dbReference>
<dbReference type="InterPro" id="IPR036291">
    <property type="entry name" value="NAD(P)-bd_dom_sf"/>
</dbReference>
<dbReference type="EMBL" id="QXGH01000019">
    <property type="protein sequence ID" value="RHW26162.1"/>
    <property type="molecule type" value="Genomic_DNA"/>
</dbReference>
<sequence length="312" mass="33214">MPVVADPHGRVNGMAPLSIVMAGSSGFLGTHLRRELERRGHRVTALVRRPTKLPDESSWDPDAGRVDSDVVAAADVVINLAGSPTLGNPHSRKWSQALHDSRVRTTAVLAEAIAGAQEPPYFLAGNAVAWYGDHGSAELPETADTRGHSLMTTVCRDWQAAARPAEDAGARVVYLRTAPIMERSSAPLQQLRLLFKTGLGGRIGSGRQYMPMISLRDWVGAASYLCEDPTAEGPANLCCVETPTNAEFTRALADALHRPAFAAVPAPVIKLAAGRVAPELLGSMNTRPQKLLDLGYEFADPDVTAVLASGLS</sequence>
<comment type="similarity">
    <text evidence="1">Belongs to the NAD(P)-dependent epimerase/dehydratase family. SDR39U1 subfamily.</text>
</comment>
<dbReference type="PANTHER" id="PTHR11092:SF0">
    <property type="entry name" value="EPIMERASE FAMILY PROTEIN SDR39U1"/>
    <property type="match status" value="1"/>
</dbReference>
<keyword evidence="5" id="KW-1185">Reference proteome</keyword>
<dbReference type="NCBIfam" id="TIGR01777">
    <property type="entry name" value="yfcH"/>
    <property type="match status" value="1"/>
</dbReference>
<dbReference type="AlphaFoldDB" id="A0A417Y0H9"/>
<dbReference type="Pfam" id="PF01370">
    <property type="entry name" value="Epimerase"/>
    <property type="match status" value="1"/>
</dbReference>
<evidence type="ECO:0000256" key="1">
    <source>
        <dbReference type="ARBA" id="ARBA00009353"/>
    </source>
</evidence>
<name>A0A417Y0H9_9ACTN</name>
<comment type="caution">
    <text evidence="4">The sequence shown here is derived from an EMBL/GenBank/DDBJ whole genome shotgun (WGS) entry which is preliminary data.</text>
</comment>